<evidence type="ECO:0000259" key="4">
    <source>
        <dbReference type="PROSITE" id="PS50174"/>
    </source>
</evidence>
<feature type="domain" description="G-patch" evidence="4">
    <location>
        <begin position="19"/>
        <end position="65"/>
    </location>
</feature>
<evidence type="ECO:0000256" key="1">
    <source>
        <dbReference type="PROSITE-ProRule" id="PRU00042"/>
    </source>
</evidence>
<evidence type="ECO:0000313" key="5">
    <source>
        <dbReference type="EMBL" id="CAK7942314.1"/>
    </source>
</evidence>
<reference evidence="5" key="1">
    <citation type="submission" date="2024-01" db="EMBL/GenBank/DDBJ databases">
        <authorList>
            <person name="Webb A."/>
        </authorList>
    </citation>
    <scope>NUCLEOTIDE SEQUENCE</scope>
    <source>
        <strain evidence="5">Pm1</strain>
    </source>
</reference>
<dbReference type="GO" id="GO:0008270">
    <property type="term" value="F:zinc ion binding"/>
    <property type="evidence" value="ECO:0007669"/>
    <property type="project" value="UniProtKB-KW"/>
</dbReference>
<dbReference type="InterPro" id="IPR000467">
    <property type="entry name" value="G_patch_dom"/>
</dbReference>
<dbReference type="GO" id="GO:0003676">
    <property type="term" value="F:nucleic acid binding"/>
    <property type="evidence" value="ECO:0007669"/>
    <property type="project" value="InterPro"/>
</dbReference>
<evidence type="ECO:0000259" key="3">
    <source>
        <dbReference type="PROSITE" id="PS50157"/>
    </source>
</evidence>
<evidence type="ECO:0000313" key="6">
    <source>
        <dbReference type="Proteomes" id="UP001162060"/>
    </source>
</evidence>
<proteinExistence type="predicted"/>
<feature type="domain" description="C2H2-type" evidence="3">
    <location>
        <begin position="115"/>
        <end position="144"/>
    </location>
</feature>
<feature type="compositionally biased region" description="Basic and acidic residues" evidence="2">
    <location>
        <begin position="189"/>
        <end position="204"/>
    </location>
</feature>
<dbReference type="EMBL" id="CAKLBY020000270">
    <property type="protein sequence ID" value="CAK7942314.1"/>
    <property type="molecule type" value="Genomic_DNA"/>
</dbReference>
<feature type="region of interest" description="Disordered" evidence="2">
    <location>
        <begin position="148"/>
        <end position="167"/>
    </location>
</feature>
<keyword evidence="1" id="KW-0863">Zinc-finger</keyword>
<feature type="compositionally biased region" description="Basic and acidic residues" evidence="2">
    <location>
        <begin position="155"/>
        <end position="167"/>
    </location>
</feature>
<dbReference type="PROSITE" id="PS00028">
    <property type="entry name" value="ZINC_FINGER_C2H2_1"/>
    <property type="match status" value="1"/>
</dbReference>
<sequence length="247" mass="27793">MKITDDMPIASEAEHALDASNRGYRLLLKMGWRTGSGLGKQEQGIVEPVKMKENLVCLGLGKAEEYDHVTQLATSERRKLESEVLETAEQVAVRESKSAKDEQVKADVRNMQAAFYCSDCRKQYKSVTEMENHLSSYDHHHTKRLKELQHHKRRVGSEGEQNAKHEKQQVKERLMLQRRIAAQSQAARADTEKTKGPAADVKCDSEKCATTTTGGFEFGRGMKIGMKKKKALAKRNVPSAFSNPFSQ</sequence>
<evidence type="ECO:0008006" key="7">
    <source>
        <dbReference type="Google" id="ProtNLM"/>
    </source>
</evidence>
<dbReference type="InterPro" id="IPR013087">
    <property type="entry name" value="Znf_C2H2_type"/>
</dbReference>
<feature type="region of interest" description="Disordered" evidence="2">
    <location>
        <begin position="184"/>
        <end position="204"/>
    </location>
</feature>
<name>A0AAV1VA20_9STRA</name>
<accession>A0AAV1VA20</accession>
<dbReference type="SMART" id="SM00443">
    <property type="entry name" value="G_patch"/>
    <property type="match status" value="1"/>
</dbReference>
<keyword evidence="1" id="KW-0479">Metal-binding</keyword>
<dbReference type="PROSITE" id="PS50174">
    <property type="entry name" value="G_PATCH"/>
    <property type="match status" value="1"/>
</dbReference>
<dbReference type="PANTHER" id="PTHR47251:SF1">
    <property type="entry name" value="FINGER DOMAIN PROTEIN, PUTATIVE (AFU_ORTHOLOGUE AFUA_3G04180)-RELATED"/>
    <property type="match status" value="1"/>
</dbReference>
<dbReference type="PROSITE" id="PS50157">
    <property type="entry name" value="ZINC_FINGER_C2H2_2"/>
    <property type="match status" value="1"/>
</dbReference>
<organism evidence="5 6">
    <name type="scientific">Peronospora matthiolae</name>
    <dbReference type="NCBI Taxonomy" id="2874970"/>
    <lineage>
        <taxon>Eukaryota</taxon>
        <taxon>Sar</taxon>
        <taxon>Stramenopiles</taxon>
        <taxon>Oomycota</taxon>
        <taxon>Peronosporomycetes</taxon>
        <taxon>Peronosporales</taxon>
        <taxon>Peronosporaceae</taxon>
        <taxon>Peronospora</taxon>
    </lineage>
</organism>
<evidence type="ECO:0000256" key="2">
    <source>
        <dbReference type="SAM" id="MobiDB-lite"/>
    </source>
</evidence>
<gene>
    <name evidence="5" type="ORF">PM001_LOCUS27464</name>
</gene>
<dbReference type="PANTHER" id="PTHR47251">
    <property type="entry name" value="FINGER DOMAIN PROTEIN, PUTATIVE (AFU_ORTHOLOGUE AFUA_3G04180)-RELATED"/>
    <property type="match status" value="1"/>
</dbReference>
<comment type="caution">
    <text evidence="5">The sequence shown here is derived from an EMBL/GenBank/DDBJ whole genome shotgun (WGS) entry which is preliminary data.</text>
</comment>
<dbReference type="Proteomes" id="UP001162060">
    <property type="component" value="Unassembled WGS sequence"/>
</dbReference>
<keyword evidence="1" id="KW-0862">Zinc</keyword>
<protein>
    <recommendedName>
        <fullName evidence="7">G-patch domain-containing protein</fullName>
    </recommendedName>
</protein>
<dbReference type="AlphaFoldDB" id="A0AAV1VA20"/>
<dbReference type="Pfam" id="PF01585">
    <property type="entry name" value="G-patch"/>
    <property type="match status" value="1"/>
</dbReference>